<dbReference type="SUPFAM" id="SSF50677">
    <property type="entry name" value="ValRS/IleRS/LeuRS editing domain"/>
    <property type="match status" value="1"/>
</dbReference>
<dbReference type="EMBL" id="LCRB01000012">
    <property type="protein sequence ID" value="KKW26302.1"/>
    <property type="molecule type" value="Genomic_DNA"/>
</dbReference>
<evidence type="ECO:0000256" key="7">
    <source>
        <dbReference type="ARBA" id="ARBA00023146"/>
    </source>
</evidence>
<comment type="caution">
    <text evidence="14">The sequence shown here is derived from an EMBL/GenBank/DDBJ whole genome shotgun (WGS) entry which is preliminary data.</text>
</comment>
<feature type="binding site" evidence="9">
    <location>
        <position position="616"/>
    </location>
    <ligand>
        <name>ATP</name>
        <dbReference type="ChEBI" id="CHEBI:30616"/>
    </ligand>
</feature>
<dbReference type="HAMAP" id="MF_00049_B">
    <property type="entry name" value="Leu_tRNA_synth_B"/>
    <property type="match status" value="1"/>
</dbReference>
<dbReference type="Gene3D" id="1.10.730.10">
    <property type="entry name" value="Isoleucyl-tRNA Synthetase, Domain 1"/>
    <property type="match status" value="1"/>
</dbReference>
<dbReference type="GO" id="GO:0005524">
    <property type="term" value="F:ATP binding"/>
    <property type="evidence" value="ECO:0007669"/>
    <property type="project" value="UniProtKB-UniRule"/>
</dbReference>
<evidence type="ECO:0000259" key="12">
    <source>
        <dbReference type="Pfam" id="PF08264"/>
    </source>
</evidence>
<evidence type="ECO:0000256" key="5">
    <source>
        <dbReference type="ARBA" id="ARBA00022840"/>
    </source>
</evidence>
<feature type="short sequence motif" description="'KMSKS' region" evidence="9">
    <location>
        <begin position="613"/>
        <end position="617"/>
    </location>
</feature>
<dbReference type="SUPFAM" id="SSF52374">
    <property type="entry name" value="Nucleotidylyl transferase"/>
    <property type="match status" value="1"/>
</dbReference>
<evidence type="ECO:0000259" key="13">
    <source>
        <dbReference type="Pfam" id="PF13603"/>
    </source>
</evidence>
<feature type="domain" description="Methionyl/Valyl/Leucyl/Isoleucyl-tRNA synthetase anticodon-binding" evidence="12">
    <location>
        <begin position="686"/>
        <end position="800"/>
    </location>
</feature>
<dbReference type="NCBIfam" id="TIGR00396">
    <property type="entry name" value="leuS_bact"/>
    <property type="match status" value="1"/>
</dbReference>
<dbReference type="InterPro" id="IPR025709">
    <property type="entry name" value="Leu_tRNA-synth_edit"/>
</dbReference>
<evidence type="ECO:0000256" key="8">
    <source>
        <dbReference type="ARBA" id="ARBA00047469"/>
    </source>
</evidence>
<keyword evidence="4 9" id="KW-0547">Nucleotide-binding</keyword>
<keyword evidence="6 9" id="KW-0648">Protein biosynthesis</keyword>
<dbReference type="PROSITE" id="PS00178">
    <property type="entry name" value="AA_TRNA_LIGASE_I"/>
    <property type="match status" value="1"/>
</dbReference>
<dbReference type="InterPro" id="IPR009008">
    <property type="entry name" value="Val/Leu/Ile-tRNA-synth_edit"/>
</dbReference>
<evidence type="ECO:0000256" key="9">
    <source>
        <dbReference type="HAMAP-Rule" id="MF_00049"/>
    </source>
</evidence>
<dbReference type="InterPro" id="IPR013155">
    <property type="entry name" value="M/V/L/I-tRNA-synth_anticd-bd"/>
</dbReference>
<dbReference type="InterPro" id="IPR014729">
    <property type="entry name" value="Rossmann-like_a/b/a_fold"/>
</dbReference>
<feature type="domain" description="Aminoacyl-tRNA synthetase class Ia" evidence="11">
    <location>
        <begin position="11"/>
        <end position="218"/>
    </location>
</feature>
<gene>
    <name evidence="9" type="primary">leuS</name>
    <name evidence="14" type="ORF">VF00_C0012G0002</name>
</gene>
<dbReference type="Proteomes" id="UP000034913">
    <property type="component" value="Unassembled WGS sequence"/>
</dbReference>
<dbReference type="GO" id="GO:0004823">
    <property type="term" value="F:leucine-tRNA ligase activity"/>
    <property type="evidence" value="ECO:0007669"/>
    <property type="project" value="UniProtKB-UniRule"/>
</dbReference>
<accession>A0A0G1ZEL8</accession>
<keyword evidence="3 9" id="KW-0436">Ligase</keyword>
<dbReference type="EC" id="6.1.1.4" evidence="9"/>
<dbReference type="Pfam" id="PF00133">
    <property type="entry name" value="tRNA-synt_1"/>
    <property type="match status" value="2"/>
</dbReference>
<dbReference type="InterPro" id="IPR001412">
    <property type="entry name" value="aa-tRNA-synth_I_CS"/>
</dbReference>
<dbReference type="FunFam" id="3.40.50.620:FF:000003">
    <property type="entry name" value="Leucine--tRNA ligase"/>
    <property type="match status" value="1"/>
</dbReference>
<dbReference type="InterPro" id="IPR002302">
    <property type="entry name" value="Leu-tRNA-ligase"/>
</dbReference>
<protein>
    <recommendedName>
        <fullName evidence="9">Leucine--tRNA ligase</fullName>
        <ecNumber evidence="9">6.1.1.4</ecNumber>
    </recommendedName>
    <alternativeName>
        <fullName evidence="9">Leucyl-tRNA synthetase</fullName>
        <shortName evidence="9">LeuRS</shortName>
    </alternativeName>
</protein>
<dbReference type="GO" id="GO:0006429">
    <property type="term" value="P:leucyl-tRNA aminoacylation"/>
    <property type="evidence" value="ECO:0007669"/>
    <property type="project" value="UniProtKB-UniRule"/>
</dbReference>
<proteinExistence type="inferred from homology"/>
<sequence length="838" mass="97018">MPFDHKKIEQKWQKYWEKENLYRGIDFSEKKKQYILIEFPYPSGERLHVGHGRSYCCLDAVARLRRMQGYNVLFPIGWDAFGLPAENYAIKTGIHPSITTKENITNAKKQAQSWGLSFDWEREINTTDPEYYRWTQWIFLQLFKKGLAYKAEVPVNWCPKDKINLADEEVVAGRCERCGAPVTRRMQSQWMLKITAYADRLINDLKSVDYREDIQAQQVNWIGRSEGVQIRFPIQTTKQLNNQTTDPIEVFTTRPDTLFGATFLVLSPEKSREILDLVPKGNRTEVKFYIDNSLKKSELQRQEEMGDKTGVFMGLFAQNPLTGEKLPVWVADFVLSGYGTGAIMAVPAHDQRDFEFAKKYDLPLKEVVRNEKESRFPNEAFEGEGVLVNSDQFDGLQKEEAIDKITQFLEQKKMGEGAVDYKLRDWVFSRQHYWGEPIPIIFCRNCWEDKSEKQKKEAREGYDFSKIDGREYSVVPVSGENLPVALPFVENYKPTEIGASPLAEIKEWVEVRCPICGSQARRETDTMPNWAGSSWYFLRYLDPKNDKRFADRKKLDYWLPVDWYNGGMEHTTLHLLYSRFWYKVLADLKLVPGVEPYAKRTSHGVVLGPDGQKMSKSRENVINPDEVVAEFGADTFRLYEAFMGPFEQMIAWDPKGVLGVRRFLDRVWKAHLAIAGKKQPKTAGELERQLHRLIKKVEEDTLSLKFNTAIAEMMKFINQLSFGNYQLAEEDWKLFLRVLAPYAPHLAEELWHGLGERDSIHRQPWPKHDPKLIVAEKVTIVVQVNGKMRGKLELSAGTREAAVTELAADLDSVKFHFYGKKVAKTIFIPDNLINFVTR</sequence>
<name>A0A0G1ZEL8_UNCK3</name>
<comment type="caution">
    <text evidence="9">Lacks conserved residue(s) required for the propagation of feature annotation.</text>
</comment>
<reference evidence="14 15" key="1">
    <citation type="journal article" date="2015" name="Nature">
        <title>rRNA introns, odd ribosomes, and small enigmatic genomes across a large radiation of phyla.</title>
        <authorList>
            <person name="Brown C.T."/>
            <person name="Hug L.A."/>
            <person name="Thomas B.C."/>
            <person name="Sharon I."/>
            <person name="Castelle C.J."/>
            <person name="Singh A."/>
            <person name="Wilkins M.J."/>
            <person name="Williams K.H."/>
            <person name="Banfield J.F."/>
        </authorList>
    </citation>
    <scope>NUCLEOTIDE SEQUENCE [LARGE SCALE GENOMIC DNA]</scope>
</reference>
<dbReference type="InterPro" id="IPR009080">
    <property type="entry name" value="tRNAsynth_Ia_anticodon-bd"/>
</dbReference>
<dbReference type="Pfam" id="PF13603">
    <property type="entry name" value="tRNA-synt_1_2"/>
    <property type="match status" value="1"/>
</dbReference>
<evidence type="ECO:0000256" key="10">
    <source>
        <dbReference type="RuleBase" id="RU363035"/>
    </source>
</evidence>
<dbReference type="CDD" id="cd07958">
    <property type="entry name" value="Anticodon_Ia_Leu_BEm"/>
    <property type="match status" value="1"/>
</dbReference>
<dbReference type="AlphaFoldDB" id="A0A0G1ZEL8"/>
<evidence type="ECO:0000313" key="14">
    <source>
        <dbReference type="EMBL" id="KKW26302.1"/>
    </source>
</evidence>
<dbReference type="PATRIC" id="fig|1620414.3.peg.691"/>
<comment type="similarity">
    <text evidence="1 9 10">Belongs to the class-I aminoacyl-tRNA synthetase family.</text>
</comment>
<dbReference type="PANTHER" id="PTHR43740">
    <property type="entry name" value="LEUCYL-TRNA SYNTHETASE"/>
    <property type="match status" value="1"/>
</dbReference>
<dbReference type="SUPFAM" id="SSF47323">
    <property type="entry name" value="Anticodon-binding domain of a subclass of class I aminoacyl-tRNA synthetases"/>
    <property type="match status" value="1"/>
</dbReference>
<dbReference type="PRINTS" id="PR00985">
    <property type="entry name" value="TRNASYNTHLEU"/>
</dbReference>
<dbReference type="PANTHER" id="PTHR43740:SF2">
    <property type="entry name" value="LEUCINE--TRNA LIGASE, MITOCHONDRIAL"/>
    <property type="match status" value="1"/>
</dbReference>
<comment type="subcellular location">
    <subcellularLocation>
        <location evidence="9">Cytoplasm</location>
    </subcellularLocation>
</comment>
<feature type="domain" description="Leucyl-tRNA synthetase editing" evidence="13">
    <location>
        <begin position="220"/>
        <end position="409"/>
    </location>
</feature>
<evidence type="ECO:0000256" key="6">
    <source>
        <dbReference type="ARBA" id="ARBA00022917"/>
    </source>
</evidence>
<dbReference type="GO" id="GO:0002161">
    <property type="term" value="F:aminoacyl-tRNA deacylase activity"/>
    <property type="evidence" value="ECO:0007669"/>
    <property type="project" value="InterPro"/>
</dbReference>
<feature type="domain" description="Aminoacyl-tRNA synthetase class Ia" evidence="11">
    <location>
        <begin position="520"/>
        <end position="641"/>
    </location>
</feature>
<organism evidence="14 15">
    <name type="scientific">candidate division Kazan bacterium GW2011_GWB1_52_7</name>
    <dbReference type="NCBI Taxonomy" id="1620414"/>
    <lineage>
        <taxon>Bacteria</taxon>
        <taxon>Bacteria division Kazan-3B-28</taxon>
    </lineage>
</organism>
<keyword evidence="2 9" id="KW-0963">Cytoplasm</keyword>
<dbReference type="GO" id="GO:0005829">
    <property type="term" value="C:cytosol"/>
    <property type="evidence" value="ECO:0007669"/>
    <property type="project" value="TreeGrafter"/>
</dbReference>
<comment type="catalytic activity">
    <reaction evidence="8 9">
        <text>tRNA(Leu) + L-leucine + ATP = L-leucyl-tRNA(Leu) + AMP + diphosphate</text>
        <dbReference type="Rhea" id="RHEA:11688"/>
        <dbReference type="Rhea" id="RHEA-COMP:9613"/>
        <dbReference type="Rhea" id="RHEA-COMP:9622"/>
        <dbReference type="ChEBI" id="CHEBI:30616"/>
        <dbReference type="ChEBI" id="CHEBI:33019"/>
        <dbReference type="ChEBI" id="CHEBI:57427"/>
        <dbReference type="ChEBI" id="CHEBI:78442"/>
        <dbReference type="ChEBI" id="CHEBI:78494"/>
        <dbReference type="ChEBI" id="CHEBI:456215"/>
        <dbReference type="EC" id="6.1.1.4"/>
    </reaction>
</comment>
<dbReference type="FunFam" id="1.10.730.10:FF:000002">
    <property type="entry name" value="Leucine--tRNA ligase"/>
    <property type="match status" value="1"/>
</dbReference>
<dbReference type="Gene3D" id="3.40.50.620">
    <property type="entry name" value="HUPs"/>
    <property type="match status" value="2"/>
</dbReference>
<evidence type="ECO:0000256" key="1">
    <source>
        <dbReference type="ARBA" id="ARBA00005594"/>
    </source>
</evidence>
<evidence type="ECO:0000259" key="11">
    <source>
        <dbReference type="Pfam" id="PF00133"/>
    </source>
</evidence>
<keyword evidence="7 9" id="KW-0030">Aminoacyl-tRNA synthetase</keyword>
<dbReference type="Pfam" id="PF08264">
    <property type="entry name" value="Anticodon_1"/>
    <property type="match status" value="1"/>
</dbReference>
<evidence type="ECO:0000256" key="2">
    <source>
        <dbReference type="ARBA" id="ARBA00022490"/>
    </source>
</evidence>
<evidence type="ECO:0000313" key="15">
    <source>
        <dbReference type="Proteomes" id="UP000034913"/>
    </source>
</evidence>
<dbReference type="InterPro" id="IPR002300">
    <property type="entry name" value="aa-tRNA-synth_Ia"/>
</dbReference>
<evidence type="ECO:0000256" key="3">
    <source>
        <dbReference type="ARBA" id="ARBA00022598"/>
    </source>
</evidence>
<keyword evidence="5 9" id="KW-0067">ATP-binding</keyword>
<evidence type="ECO:0000256" key="4">
    <source>
        <dbReference type="ARBA" id="ARBA00022741"/>
    </source>
</evidence>